<dbReference type="AlphaFoldDB" id="A0A1F8DS69"/>
<dbReference type="Proteomes" id="UP000177029">
    <property type="component" value="Unassembled WGS sequence"/>
</dbReference>
<feature type="transmembrane region" description="Helical" evidence="2">
    <location>
        <begin position="6"/>
        <end position="29"/>
    </location>
</feature>
<evidence type="ECO:0000313" key="3">
    <source>
        <dbReference type="EMBL" id="OGM91246.1"/>
    </source>
</evidence>
<dbReference type="InterPro" id="IPR012902">
    <property type="entry name" value="N_methyl_site"/>
</dbReference>
<comment type="caution">
    <text evidence="3">The sequence shown here is derived from an EMBL/GenBank/DDBJ whole genome shotgun (WGS) entry which is preliminary data.</text>
</comment>
<organism evidence="3 4">
    <name type="scientific">Candidatus Wolfebacteria bacterium RIFCSPHIGHO2_01_FULL_48_22</name>
    <dbReference type="NCBI Taxonomy" id="1802555"/>
    <lineage>
        <taxon>Bacteria</taxon>
        <taxon>Candidatus Wolfeibacteriota</taxon>
    </lineage>
</organism>
<dbReference type="NCBIfam" id="TIGR02532">
    <property type="entry name" value="IV_pilin_GFxxxE"/>
    <property type="match status" value="1"/>
</dbReference>
<feature type="region of interest" description="Disordered" evidence="1">
    <location>
        <begin position="161"/>
        <end position="185"/>
    </location>
</feature>
<dbReference type="STRING" id="1802555.A2755_02485"/>
<protein>
    <recommendedName>
        <fullName evidence="5">Type II secretion system protein GspG C-terminal domain-containing protein</fullName>
    </recommendedName>
</protein>
<evidence type="ECO:0000256" key="1">
    <source>
        <dbReference type="SAM" id="MobiDB-lite"/>
    </source>
</evidence>
<dbReference type="SUPFAM" id="SSF54523">
    <property type="entry name" value="Pili subunits"/>
    <property type="match status" value="1"/>
</dbReference>
<dbReference type="EMBL" id="MGIP01000011">
    <property type="protein sequence ID" value="OGM91246.1"/>
    <property type="molecule type" value="Genomic_DNA"/>
</dbReference>
<evidence type="ECO:0000256" key="2">
    <source>
        <dbReference type="SAM" id="Phobius"/>
    </source>
</evidence>
<keyword evidence="2" id="KW-0472">Membrane</keyword>
<evidence type="ECO:0000313" key="4">
    <source>
        <dbReference type="Proteomes" id="UP000177029"/>
    </source>
</evidence>
<evidence type="ECO:0008006" key="5">
    <source>
        <dbReference type="Google" id="ProtNLM"/>
    </source>
</evidence>
<dbReference type="Pfam" id="PF07963">
    <property type="entry name" value="N_methyl"/>
    <property type="match status" value="1"/>
</dbReference>
<keyword evidence="2" id="KW-1133">Transmembrane helix</keyword>
<name>A0A1F8DS69_9BACT</name>
<dbReference type="Gene3D" id="3.30.700.10">
    <property type="entry name" value="Glycoprotein, Type 4 Pilin"/>
    <property type="match status" value="1"/>
</dbReference>
<reference evidence="3 4" key="1">
    <citation type="journal article" date="2016" name="Nat. Commun.">
        <title>Thousands of microbial genomes shed light on interconnected biogeochemical processes in an aquifer system.</title>
        <authorList>
            <person name="Anantharaman K."/>
            <person name="Brown C.T."/>
            <person name="Hug L.A."/>
            <person name="Sharon I."/>
            <person name="Castelle C.J."/>
            <person name="Probst A.J."/>
            <person name="Thomas B.C."/>
            <person name="Singh A."/>
            <person name="Wilkins M.J."/>
            <person name="Karaoz U."/>
            <person name="Brodie E.L."/>
            <person name="Williams K.H."/>
            <person name="Hubbard S.S."/>
            <person name="Banfield J.F."/>
        </authorList>
    </citation>
    <scope>NUCLEOTIDE SEQUENCE [LARGE SCALE GENOMIC DNA]</scope>
</reference>
<gene>
    <name evidence="3" type="ORF">A2755_02485</name>
</gene>
<proteinExistence type="predicted"/>
<dbReference type="InterPro" id="IPR045584">
    <property type="entry name" value="Pilin-like"/>
</dbReference>
<accession>A0A1F8DS69</accession>
<dbReference type="PROSITE" id="PS00409">
    <property type="entry name" value="PROKAR_NTER_METHYL"/>
    <property type="match status" value="1"/>
</dbReference>
<keyword evidence="2" id="KW-0812">Transmembrane</keyword>
<sequence>MKKTGFTLVELLIVIGILAILTAAVVVILNPAELLRQARDSQRFSDLDSVKNAISLYLVDVTDPSVGSSCYMYTGATTTTTNCGGLFTASYSATGSTTRVTDGTGWIPVNFDAISGGSPLSVLPIDPSHGTTYFYAYAGGSTALTFEINAFLESTKYINGGGSDKESTDGGDEAQAYEAGTDLTL</sequence>